<dbReference type="EMBL" id="GBRH01214825">
    <property type="protein sequence ID" value="JAD83070.1"/>
    <property type="molecule type" value="Transcribed_RNA"/>
</dbReference>
<proteinExistence type="predicted"/>
<name>A0A0A9NXC5_ARUDO</name>
<dbReference type="AlphaFoldDB" id="A0A0A9NXC5"/>
<protein>
    <submittedName>
        <fullName evidence="1">Uncharacterized protein</fullName>
    </submittedName>
</protein>
<organism evidence="1">
    <name type="scientific">Arundo donax</name>
    <name type="common">Giant reed</name>
    <name type="synonym">Donax arundinaceus</name>
    <dbReference type="NCBI Taxonomy" id="35708"/>
    <lineage>
        <taxon>Eukaryota</taxon>
        <taxon>Viridiplantae</taxon>
        <taxon>Streptophyta</taxon>
        <taxon>Embryophyta</taxon>
        <taxon>Tracheophyta</taxon>
        <taxon>Spermatophyta</taxon>
        <taxon>Magnoliopsida</taxon>
        <taxon>Liliopsida</taxon>
        <taxon>Poales</taxon>
        <taxon>Poaceae</taxon>
        <taxon>PACMAD clade</taxon>
        <taxon>Arundinoideae</taxon>
        <taxon>Arundineae</taxon>
        <taxon>Arundo</taxon>
    </lineage>
</organism>
<reference evidence="1" key="2">
    <citation type="journal article" date="2015" name="Data Brief">
        <title>Shoot transcriptome of the giant reed, Arundo donax.</title>
        <authorList>
            <person name="Barrero R.A."/>
            <person name="Guerrero F.D."/>
            <person name="Moolhuijzen P."/>
            <person name="Goolsby J.A."/>
            <person name="Tidwell J."/>
            <person name="Bellgard S.E."/>
            <person name="Bellgard M.I."/>
        </authorList>
    </citation>
    <scope>NUCLEOTIDE SEQUENCE</scope>
    <source>
        <tissue evidence="1">Shoot tissue taken approximately 20 cm above the soil surface</tissue>
    </source>
</reference>
<sequence length="115" mass="12128">MNLVLDKYCTHGSERPKPRMVLSLLATSTTCPLLFVVFSTKAMMAPREASVICLKSSTSASMPLSLPLYTSSMFLPTVSASMLGSEIMPSSGRSRAAMFTNVATASMALGGSPIT</sequence>
<accession>A0A0A9NXC5</accession>
<evidence type="ECO:0000313" key="1">
    <source>
        <dbReference type="EMBL" id="JAD83070.1"/>
    </source>
</evidence>
<reference evidence="1" key="1">
    <citation type="submission" date="2014-09" db="EMBL/GenBank/DDBJ databases">
        <authorList>
            <person name="Magalhaes I.L.F."/>
            <person name="Oliveira U."/>
            <person name="Santos F.R."/>
            <person name="Vidigal T.H.D.A."/>
            <person name="Brescovit A.D."/>
            <person name="Santos A.J."/>
        </authorList>
    </citation>
    <scope>NUCLEOTIDE SEQUENCE</scope>
    <source>
        <tissue evidence="1">Shoot tissue taken approximately 20 cm above the soil surface</tissue>
    </source>
</reference>